<dbReference type="InterPro" id="IPR036380">
    <property type="entry name" value="Isochorismatase-like_sf"/>
</dbReference>
<evidence type="ECO:0000259" key="3">
    <source>
        <dbReference type="Pfam" id="PF00857"/>
    </source>
</evidence>
<evidence type="ECO:0000256" key="2">
    <source>
        <dbReference type="ARBA" id="ARBA00022801"/>
    </source>
</evidence>
<dbReference type="RefSeq" id="WP_317637428.1">
    <property type="nucleotide sequence ID" value="NZ_AP026803.1"/>
</dbReference>
<dbReference type="CDD" id="cd00431">
    <property type="entry name" value="cysteine_hydrolases"/>
    <property type="match status" value="1"/>
</dbReference>
<evidence type="ECO:0000313" key="5">
    <source>
        <dbReference type="Proteomes" id="UP001321741"/>
    </source>
</evidence>
<dbReference type="SUPFAM" id="SSF52499">
    <property type="entry name" value="Isochorismatase-like hydrolases"/>
    <property type="match status" value="1"/>
</dbReference>
<comment type="similarity">
    <text evidence="1">Belongs to the isochorismatase family.</text>
</comment>
<dbReference type="InterPro" id="IPR000868">
    <property type="entry name" value="Isochorismatase-like_dom"/>
</dbReference>
<gene>
    <name evidence="4" type="ORF">KIM322_14690</name>
</gene>
<dbReference type="Pfam" id="PF00857">
    <property type="entry name" value="Isochorismatase"/>
    <property type="match status" value="1"/>
</dbReference>
<dbReference type="PANTHER" id="PTHR43540">
    <property type="entry name" value="PEROXYUREIDOACRYLATE/UREIDOACRYLATE AMIDOHYDROLASE-RELATED"/>
    <property type="match status" value="1"/>
</dbReference>
<feature type="domain" description="Isochorismatase-like" evidence="3">
    <location>
        <begin position="5"/>
        <end position="150"/>
    </location>
</feature>
<organism evidence="4 5">
    <name type="scientific">Lactobacillus xylocopicola</name>
    <dbReference type="NCBI Taxonomy" id="2976676"/>
    <lineage>
        <taxon>Bacteria</taxon>
        <taxon>Bacillati</taxon>
        <taxon>Bacillota</taxon>
        <taxon>Bacilli</taxon>
        <taxon>Lactobacillales</taxon>
        <taxon>Lactobacillaceae</taxon>
        <taxon>Lactobacillus</taxon>
    </lineage>
</organism>
<reference evidence="4 5" key="1">
    <citation type="journal article" date="2023" name="Microbiol. Spectr.">
        <title>Symbiosis of Carpenter Bees with Uncharacterized Lactic Acid Bacteria Showing NAD Auxotrophy.</title>
        <authorList>
            <person name="Kawasaki S."/>
            <person name="Ozawa K."/>
            <person name="Mori T."/>
            <person name="Yamamoto A."/>
            <person name="Ito M."/>
            <person name="Ohkuma M."/>
            <person name="Sakamoto M."/>
            <person name="Matsutani M."/>
        </authorList>
    </citation>
    <scope>NUCLEOTIDE SEQUENCE [LARGE SCALE GENOMIC DNA]</scope>
    <source>
        <strain evidence="4 5">Kim32-2</strain>
    </source>
</reference>
<dbReference type="EMBL" id="AP026803">
    <property type="protein sequence ID" value="BDR61208.1"/>
    <property type="molecule type" value="Genomic_DNA"/>
</dbReference>
<proteinExistence type="inferred from homology"/>
<keyword evidence="2" id="KW-0378">Hydrolase</keyword>
<evidence type="ECO:0000313" key="4">
    <source>
        <dbReference type="EMBL" id="BDR61208.1"/>
    </source>
</evidence>
<accession>A0ABN6SLH2</accession>
<sequence>MVNNLLLCIDIQDQTMLLLAGKAAFLKRVNRIINAFRQANQPIIYVCQAHRGHLYKGLIIEDDAPIYTKQHPSAFTNIELARRIQEEQPQNIVVVGLMSQACVQATCKAAVQRKYSVVLVSDAHDSVIKPFRQYYNWRLTKLGIRCITTEVLLQEL</sequence>
<dbReference type="Gene3D" id="3.40.50.850">
    <property type="entry name" value="Isochorismatase-like"/>
    <property type="match status" value="1"/>
</dbReference>
<protein>
    <recommendedName>
        <fullName evidence="3">Isochorismatase-like domain-containing protein</fullName>
    </recommendedName>
</protein>
<keyword evidence="5" id="KW-1185">Reference proteome</keyword>
<evidence type="ECO:0000256" key="1">
    <source>
        <dbReference type="ARBA" id="ARBA00006336"/>
    </source>
</evidence>
<dbReference type="InterPro" id="IPR050272">
    <property type="entry name" value="Isochorismatase-like_hydrls"/>
</dbReference>
<dbReference type="Proteomes" id="UP001321741">
    <property type="component" value="Chromosome"/>
</dbReference>
<name>A0ABN6SLH2_9LACO</name>